<dbReference type="GO" id="GO:0016020">
    <property type="term" value="C:membrane"/>
    <property type="evidence" value="ECO:0007669"/>
    <property type="project" value="UniProtKB-SubCell"/>
</dbReference>
<feature type="transmembrane region" description="Helical" evidence="6">
    <location>
        <begin position="287"/>
        <end position="304"/>
    </location>
</feature>
<dbReference type="GO" id="GO:0008195">
    <property type="term" value="F:phosphatidate phosphatase activity"/>
    <property type="evidence" value="ECO:0007669"/>
    <property type="project" value="TreeGrafter"/>
</dbReference>
<evidence type="ECO:0000256" key="4">
    <source>
        <dbReference type="ARBA" id="ARBA00022989"/>
    </source>
</evidence>
<dbReference type="CDD" id="cd03390">
    <property type="entry name" value="PAP2_containing_1_like"/>
    <property type="match status" value="1"/>
</dbReference>
<evidence type="ECO:0000256" key="2">
    <source>
        <dbReference type="ARBA" id="ARBA00008816"/>
    </source>
</evidence>
<dbReference type="InterPro" id="IPR000326">
    <property type="entry name" value="PAP2/HPO"/>
</dbReference>
<keyword evidence="4 6" id="KW-1133">Transmembrane helix</keyword>
<keyword evidence="3 6" id="KW-0812">Transmembrane</keyword>
<name>A0A1E1JXK3_9HELO</name>
<dbReference type="InterPro" id="IPR043216">
    <property type="entry name" value="PAP-like"/>
</dbReference>
<dbReference type="STRING" id="914237.A0A1E1JXK3"/>
<evidence type="ECO:0000256" key="1">
    <source>
        <dbReference type="ARBA" id="ARBA00004141"/>
    </source>
</evidence>
<sequence length="413" mass="45264">MRQDFFSRATNGGFSKLLVVSYVLDWVIIIVSALVGAILAHISPNKRPFSLTNAEISFPHVEHEKVPLVALGCAGLVGPAVIIFLVCLILVPGPTVSKSIPKSLIFKRKLWEWHQGWLGLALSLAASFLITSGMKNLFGKPRPDLLSRCEPDMANLANYTYSKFLAGSIYENFNVVSAKICQQSDKAKLDDGFRSFPSGHASFSSGGLVYLSLFLASKLAITIPFLAAGSSATQMSAFPSRATTRIMEQRTRAEQDKPIPGDDLLEEPSGHDDKVIAARNQAAGPPVYLLVITVLPFFASIYIASTRYSDFRHHGFDIIFGYLIGTVTSIFAFRYYHLPINQGAGWSWGPRSRDRSFWAGVGVGNYVGSPERTPSPEILERTNSDMEAGRSIHRNHTNEVGNSENTAYTGIAR</sequence>
<evidence type="ECO:0000313" key="9">
    <source>
        <dbReference type="Proteomes" id="UP000178129"/>
    </source>
</evidence>
<dbReference type="AlphaFoldDB" id="A0A1E1JXK3"/>
<protein>
    <submittedName>
        <fullName evidence="8">Related to diacylglycerol pyrophosphate phosphatase</fullName>
    </submittedName>
</protein>
<feature type="transmembrane region" description="Helical" evidence="6">
    <location>
        <begin position="117"/>
        <end position="138"/>
    </location>
</feature>
<dbReference type="EMBL" id="FJUW01000004">
    <property type="protein sequence ID" value="CZS90452.1"/>
    <property type="molecule type" value="Genomic_DNA"/>
</dbReference>
<gene>
    <name evidence="8" type="ORF">RCO7_06898</name>
</gene>
<feature type="transmembrane region" description="Helical" evidence="6">
    <location>
        <begin position="68"/>
        <end position="91"/>
    </location>
</feature>
<feature type="transmembrane region" description="Helical" evidence="6">
    <location>
        <begin position="208"/>
        <end position="228"/>
    </location>
</feature>
<dbReference type="Pfam" id="PF01569">
    <property type="entry name" value="PAP2"/>
    <property type="match status" value="1"/>
</dbReference>
<accession>A0A1E1JXK3</accession>
<proteinExistence type="inferred from homology"/>
<feature type="domain" description="Phosphatidic acid phosphatase type 2/haloperoxidase" evidence="7">
    <location>
        <begin position="118"/>
        <end position="240"/>
    </location>
</feature>
<dbReference type="PANTHER" id="PTHR10165">
    <property type="entry name" value="LIPID PHOSPHATE PHOSPHATASE"/>
    <property type="match status" value="1"/>
</dbReference>
<evidence type="ECO:0000313" key="8">
    <source>
        <dbReference type="EMBL" id="CZS90452.1"/>
    </source>
</evidence>
<dbReference type="InParanoid" id="A0A1E1JXK3"/>
<organism evidence="8 9">
    <name type="scientific">Rhynchosporium graminicola</name>
    <dbReference type="NCBI Taxonomy" id="2792576"/>
    <lineage>
        <taxon>Eukaryota</taxon>
        <taxon>Fungi</taxon>
        <taxon>Dikarya</taxon>
        <taxon>Ascomycota</taxon>
        <taxon>Pezizomycotina</taxon>
        <taxon>Leotiomycetes</taxon>
        <taxon>Helotiales</taxon>
        <taxon>Ploettnerulaceae</taxon>
        <taxon>Rhynchosporium</taxon>
    </lineage>
</organism>
<comment type="caution">
    <text evidence="8">The sequence shown here is derived from an EMBL/GenBank/DDBJ whole genome shotgun (WGS) entry which is preliminary data.</text>
</comment>
<feature type="transmembrane region" description="Helical" evidence="6">
    <location>
        <begin position="20"/>
        <end position="42"/>
    </location>
</feature>
<reference evidence="9" key="1">
    <citation type="submission" date="2016-03" db="EMBL/GenBank/DDBJ databases">
        <authorList>
            <person name="Ploux O."/>
        </authorList>
    </citation>
    <scope>NUCLEOTIDE SEQUENCE [LARGE SCALE GENOMIC DNA]</scope>
    <source>
        <strain evidence="9">UK7</strain>
    </source>
</reference>
<dbReference type="Gene3D" id="1.20.144.10">
    <property type="entry name" value="Phosphatidic acid phosphatase type 2/haloperoxidase"/>
    <property type="match status" value="2"/>
</dbReference>
<dbReference type="SUPFAM" id="SSF48317">
    <property type="entry name" value="Acid phosphatase/Vanadium-dependent haloperoxidase"/>
    <property type="match status" value="1"/>
</dbReference>
<dbReference type="GO" id="GO:0046839">
    <property type="term" value="P:phospholipid dephosphorylation"/>
    <property type="evidence" value="ECO:0007669"/>
    <property type="project" value="TreeGrafter"/>
</dbReference>
<dbReference type="Proteomes" id="UP000178129">
    <property type="component" value="Unassembled WGS sequence"/>
</dbReference>
<evidence type="ECO:0000256" key="3">
    <source>
        <dbReference type="ARBA" id="ARBA00022692"/>
    </source>
</evidence>
<evidence type="ECO:0000259" key="7">
    <source>
        <dbReference type="SMART" id="SM00014"/>
    </source>
</evidence>
<dbReference type="InterPro" id="IPR036938">
    <property type="entry name" value="PAP2/HPO_sf"/>
</dbReference>
<evidence type="ECO:0000256" key="6">
    <source>
        <dbReference type="SAM" id="Phobius"/>
    </source>
</evidence>
<keyword evidence="5 6" id="KW-0472">Membrane</keyword>
<comment type="subcellular location">
    <subcellularLocation>
        <location evidence="1">Membrane</location>
        <topology evidence="1">Multi-pass membrane protein</topology>
    </subcellularLocation>
</comment>
<dbReference type="SMART" id="SM00014">
    <property type="entry name" value="acidPPc"/>
    <property type="match status" value="1"/>
</dbReference>
<evidence type="ECO:0000256" key="5">
    <source>
        <dbReference type="ARBA" id="ARBA00023136"/>
    </source>
</evidence>
<feature type="transmembrane region" description="Helical" evidence="6">
    <location>
        <begin position="316"/>
        <end position="336"/>
    </location>
</feature>
<comment type="similarity">
    <text evidence="2">Belongs to the PA-phosphatase related phosphoesterase family.</text>
</comment>
<dbReference type="PANTHER" id="PTHR10165:SF154">
    <property type="entry name" value="PAP2 DOMAIN PROTEIN (AFU_ORTHOLOGUE AFUA_1G09730)"/>
    <property type="match status" value="1"/>
</dbReference>
<keyword evidence="9" id="KW-1185">Reference proteome</keyword>
<dbReference type="GO" id="GO:0006644">
    <property type="term" value="P:phospholipid metabolic process"/>
    <property type="evidence" value="ECO:0007669"/>
    <property type="project" value="InterPro"/>
</dbReference>